<keyword evidence="2" id="KW-1185">Reference proteome</keyword>
<dbReference type="InterPro" id="IPR011990">
    <property type="entry name" value="TPR-like_helical_dom_sf"/>
</dbReference>
<dbReference type="Proteomes" id="UP000026915">
    <property type="component" value="Chromosome 9"/>
</dbReference>
<accession>A0A061H099</accession>
<organism evidence="1 2">
    <name type="scientific">Theobroma cacao</name>
    <name type="common">Cacao</name>
    <name type="synonym">Cocoa</name>
    <dbReference type="NCBI Taxonomy" id="3641"/>
    <lineage>
        <taxon>Eukaryota</taxon>
        <taxon>Viridiplantae</taxon>
        <taxon>Streptophyta</taxon>
        <taxon>Embryophyta</taxon>
        <taxon>Tracheophyta</taxon>
        <taxon>Spermatophyta</taxon>
        <taxon>Magnoliopsida</taxon>
        <taxon>eudicotyledons</taxon>
        <taxon>Gunneridae</taxon>
        <taxon>Pentapetalae</taxon>
        <taxon>rosids</taxon>
        <taxon>malvids</taxon>
        <taxon>Malvales</taxon>
        <taxon>Malvaceae</taxon>
        <taxon>Byttnerioideae</taxon>
        <taxon>Theobroma</taxon>
    </lineage>
</organism>
<dbReference type="HOGENOM" id="CLU_1809718_0_0_1"/>
<gene>
    <name evidence="1" type="ORF">TCM_042095</name>
</gene>
<dbReference type="eggNOG" id="KOG4197">
    <property type="taxonomic scope" value="Eukaryota"/>
</dbReference>
<dbReference type="EMBL" id="CM001887">
    <property type="protein sequence ID" value="EOY34414.1"/>
    <property type="molecule type" value="Genomic_DNA"/>
</dbReference>
<dbReference type="Gene3D" id="1.25.40.10">
    <property type="entry name" value="Tetratricopeptide repeat domain"/>
    <property type="match status" value="1"/>
</dbReference>
<evidence type="ECO:0000313" key="2">
    <source>
        <dbReference type="Proteomes" id="UP000026915"/>
    </source>
</evidence>
<name>A0A061H099_THECC</name>
<evidence type="ECO:0000313" key="1">
    <source>
        <dbReference type="EMBL" id="EOY34414.1"/>
    </source>
</evidence>
<reference evidence="1 2" key="1">
    <citation type="journal article" date="2013" name="Genome Biol.">
        <title>The genome sequence of the most widely cultivated cacao type and its use to identify candidate genes regulating pod color.</title>
        <authorList>
            <person name="Motamayor J.C."/>
            <person name="Mockaitis K."/>
            <person name="Schmutz J."/>
            <person name="Haiminen N."/>
            <person name="Iii D.L."/>
            <person name="Cornejo O."/>
            <person name="Findley S.D."/>
            <person name="Zheng P."/>
            <person name="Utro F."/>
            <person name="Royaert S."/>
            <person name="Saski C."/>
            <person name="Jenkins J."/>
            <person name="Podicheti R."/>
            <person name="Zhao M."/>
            <person name="Scheffler B.E."/>
            <person name="Stack J.C."/>
            <person name="Feltus F.A."/>
            <person name="Mustiga G.M."/>
            <person name="Amores F."/>
            <person name="Phillips W."/>
            <person name="Marelli J.P."/>
            <person name="May G.D."/>
            <person name="Shapiro H."/>
            <person name="Ma J."/>
            <person name="Bustamante C.D."/>
            <person name="Schnell R.J."/>
            <person name="Main D."/>
            <person name="Gilbert D."/>
            <person name="Parida L."/>
            <person name="Kuhn D.N."/>
        </authorList>
    </citation>
    <scope>NUCLEOTIDE SEQUENCE [LARGE SCALE GENOMIC DNA]</scope>
    <source>
        <strain evidence="2">cv. Matina 1-6</strain>
    </source>
</reference>
<proteinExistence type="predicted"/>
<dbReference type="Gramene" id="EOY34414">
    <property type="protein sequence ID" value="EOY34414"/>
    <property type="gene ID" value="TCM_042095"/>
</dbReference>
<dbReference type="InParanoid" id="A0A061H099"/>
<sequence>MNDASSRLSHLNLRLSKPFVLQVLSYGHSSSQGDVLSCLKFFDWAGRQPGFHHTRATFHHIFKILSKAKLKSVTLEQFLQDYMAHRFPSGVWRMTSLTPSCSSAGASRISWMRRRPTSAAWRRVGTMLLGIPSVYDPGCALQV</sequence>
<protein>
    <submittedName>
        <fullName evidence="1">Pentatricopeptide repeat-containing protein, putative</fullName>
    </submittedName>
</protein>
<dbReference type="AlphaFoldDB" id="A0A061H099"/>